<feature type="active site" description="Proton acceptor" evidence="3">
    <location>
        <position position="190"/>
    </location>
</feature>
<dbReference type="Gene3D" id="3.30.420.540">
    <property type="match status" value="1"/>
</dbReference>
<dbReference type="KEGG" id="bbes:BESB_061170"/>
<dbReference type="InterPro" id="IPR000407">
    <property type="entry name" value="GDA1_CD39_NTPase"/>
</dbReference>
<dbReference type="Pfam" id="PF01150">
    <property type="entry name" value="GDA1_CD39"/>
    <property type="match status" value="1"/>
</dbReference>
<organism evidence="5 6">
    <name type="scientific">Besnoitia besnoiti</name>
    <name type="common">Apicomplexan protozoan</name>
    <dbReference type="NCBI Taxonomy" id="94643"/>
    <lineage>
        <taxon>Eukaryota</taxon>
        <taxon>Sar</taxon>
        <taxon>Alveolata</taxon>
        <taxon>Apicomplexa</taxon>
        <taxon>Conoidasida</taxon>
        <taxon>Coccidia</taxon>
        <taxon>Eucoccidiorida</taxon>
        <taxon>Eimeriorina</taxon>
        <taxon>Sarcocystidae</taxon>
        <taxon>Besnoitia</taxon>
    </lineage>
</organism>
<evidence type="ECO:0000256" key="1">
    <source>
        <dbReference type="ARBA" id="ARBA00009283"/>
    </source>
</evidence>
<dbReference type="Proteomes" id="UP000224006">
    <property type="component" value="Chromosome V"/>
</dbReference>
<evidence type="ECO:0000313" key="6">
    <source>
        <dbReference type="Proteomes" id="UP000224006"/>
    </source>
</evidence>
<keyword evidence="2" id="KW-0378">Hydrolase</keyword>
<dbReference type="AlphaFoldDB" id="A0A2A9MIK1"/>
<keyword evidence="4" id="KW-0547">Nucleotide-binding</keyword>
<gene>
    <name evidence="5" type="ORF">BESB_061170</name>
</gene>
<dbReference type="STRING" id="94643.A0A2A9MIK1"/>
<accession>A0A2A9MIK1</accession>
<reference evidence="5 6" key="1">
    <citation type="submission" date="2017-09" db="EMBL/GenBank/DDBJ databases">
        <title>Genome sequencing of Besnoitia besnoiti strain Bb-Ger1.</title>
        <authorList>
            <person name="Schares G."/>
            <person name="Venepally P."/>
            <person name="Lorenzi H.A."/>
        </authorList>
    </citation>
    <scope>NUCLEOTIDE SEQUENCE [LARGE SCALE GENOMIC DNA]</scope>
    <source>
        <strain evidence="5 6">Bb-Ger1</strain>
    </source>
</reference>
<feature type="binding site" evidence="4">
    <location>
        <begin position="228"/>
        <end position="232"/>
    </location>
    <ligand>
        <name>ATP</name>
        <dbReference type="ChEBI" id="CHEBI:30616"/>
    </ligand>
</feature>
<dbReference type="VEuPathDB" id="ToxoDB:BESB_061170"/>
<comment type="caution">
    <text evidence="5">The sequence shown here is derived from an EMBL/GenBank/DDBJ whole genome shotgun (WGS) entry which is preliminary data.</text>
</comment>
<dbReference type="EMBL" id="NWUJ01000005">
    <property type="protein sequence ID" value="PFH35230.1"/>
    <property type="molecule type" value="Genomic_DNA"/>
</dbReference>
<protein>
    <submittedName>
        <fullName evidence="5">GDA1/CD39 (Nucleoside phosphatase) family protein</fullName>
    </submittedName>
</protein>
<evidence type="ECO:0000313" key="5">
    <source>
        <dbReference type="EMBL" id="PFH35230.1"/>
    </source>
</evidence>
<dbReference type="GeneID" id="40311045"/>
<keyword evidence="4" id="KW-0067">ATP-binding</keyword>
<dbReference type="GO" id="GO:0016787">
    <property type="term" value="F:hydrolase activity"/>
    <property type="evidence" value="ECO:0007669"/>
    <property type="project" value="UniProtKB-KW"/>
</dbReference>
<dbReference type="PANTHER" id="PTHR11782">
    <property type="entry name" value="ADENOSINE/GUANOSINE DIPHOSPHATASE"/>
    <property type="match status" value="1"/>
</dbReference>
<name>A0A2A9MIK1_BESBE</name>
<evidence type="ECO:0000256" key="4">
    <source>
        <dbReference type="PIRSR" id="PIRSR600407-2"/>
    </source>
</evidence>
<sequence>MELLRRLRYMETTCTFADQVVVVVDGGSTGTRAQLFAITTQACPRSGRVVLPQKLRFLGTGRRMTSLRQLLESWLDEHAPGWESRADVGATITKHMSKLQMRTDQLVMELKQDVANVLNKRLNEQEIQNAKQLGVPLIVHSTAGVRDFPEWYVDGLFLLLRSAINQPASVDGYTFFTNTELGRPITGEEEGLFAFFTLNFLSKRLPLFGGQDPARQTCSMAGLVEVGGASLQIVLPIDDLHILPSFVKTSSVKRCRGQCERPAPRKKVLSLSFMQLGSTSAAGLLFKGICRQQQLKNGICHNPCLPRGYEQPCSAGPPKFSPDGTVHIDTQLRKNRLIPAATYCSATNPAISVRPVNVYGCAAIGMDPFSSLENRLGIEGCTLMVGTGNFDACFAEVEAVLLNPSVPLPANLEASSAGFDSLGQVSRLVSTSVPVFITGTSILDGIRTLQKIGFLRQEFRGEVAPLVEAAEAFCRLPVKFAEGKGLIFDLPSHELPVTAFTITFCHELAMAVGLLKYLQAGKHVPSDIIFTDEVVDDAGIVQGKIGWPLGAVLYRALSQKRWSRDMYELGPTVNFYPERKA</sequence>
<proteinExistence type="inferred from homology"/>
<comment type="similarity">
    <text evidence="1">Belongs to the GDA1/CD39 NTPase family.</text>
</comment>
<dbReference type="GO" id="GO:0005524">
    <property type="term" value="F:ATP binding"/>
    <property type="evidence" value="ECO:0007669"/>
    <property type="project" value="UniProtKB-KW"/>
</dbReference>
<dbReference type="Gene3D" id="3.30.420.530">
    <property type="match status" value="1"/>
</dbReference>
<dbReference type="RefSeq" id="XP_029219239.1">
    <property type="nucleotide sequence ID" value="XM_029364531.1"/>
</dbReference>
<dbReference type="OrthoDB" id="328932at2759"/>
<keyword evidence="6" id="KW-1185">Reference proteome</keyword>
<evidence type="ECO:0000256" key="3">
    <source>
        <dbReference type="PIRSR" id="PIRSR600407-1"/>
    </source>
</evidence>
<evidence type="ECO:0000256" key="2">
    <source>
        <dbReference type="ARBA" id="ARBA00022801"/>
    </source>
</evidence>